<keyword evidence="5" id="KW-0969">Cilium</keyword>
<dbReference type="GO" id="GO:0030288">
    <property type="term" value="C:outer membrane-bounded periplasmic space"/>
    <property type="evidence" value="ECO:0007669"/>
    <property type="project" value="InterPro"/>
</dbReference>
<dbReference type="GO" id="GO:0009428">
    <property type="term" value="C:bacterial-type flagellum basal body, distal rod, P ring"/>
    <property type="evidence" value="ECO:0007669"/>
    <property type="project" value="InterPro"/>
</dbReference>
<dbReference type="GO" id="GO:0071973">
    <property type="term" value="P:bacterial-type flagellum-dependent cell motility"/>
    <property type="evidence" value="ECO:0007669"/>
    <property type="project" value="InterPro"/>
</dbReference>
<keyword evidence="4" id="KW-0975">Bacterial flagellum</keyword>
<evidence type="ECO:0000256" key="3">
    <source>
        <dbReference type="ARBA" id="ARBA00022729"/>
    </source>
</evidence>
<evidence type="ECO:0000313" key="6">
    <source>
        <dbReference type="Proteomes" id="UP000320176"/>
    </source>
</evidence>
<dbReference type="InterPro" id="IPR011989">
    <property type="entry name" value="ARM-like"/>
</dbReference>
<comment type="caution">
    <text evidence="5">The sequence shown here is derived from an EMBL/GenBank/DDBJ whole genome shotgun (WGS) entry which is preliminary data.</text>
</comment>
<reference evidence="5 6" key="1">
    <citation type="submission" date="2019-02" db="EMBL/GenBank/DDBJ databases">
        <title>Deep-cultivation of Planctomycetes and their phenomic and genomic characterization uncovers novel biology.</title>
        <authorList>
            <person name="Wiegand S."/>
            <person name="Jogler M."/>
            <person name="Boedeker C."/>
            <person name="Pinto D."/>
            <person name="Vollmers J."/>
            <person name="Rivas-Marin E."/>
            <person name="Kohn T."/>
            <person name="Peeters S.H."/>
            <person name="Heuer A."/>
            <person name="Rast P."/>
            <person name="Oberbeckmann S."/>
            <person name="Bunk B."/>
            <person name="Jeske O."/>
            <person name="Meyerdierks A."/>
            <person name="Storesund J.E."/>
            <person name="Kallscheuer N."/>
            <person name="Luecker S."/>
            <person name="Lage O.M."/>
            <person name="Pohl T."/>
            <person name="Merkel B.J."/>
            <person name="Hornburger P."/>
            <person name="Mueller R.-W."/>
            <person name="Bruemmer F."/>
            <person name="Labrenz M."/>
            <person name="Spormann A.M."/>
            <person name="Op Den Camp H."/>
            <person name="Overmann J."/>
            <person name="Amann R."/>
            <person name="Jetten M.S.M."/>
            <person name="Mascher T."/>
            <person name="Medema M.H."/>
            <person name="Devos D.P."/>
            <person name="Kaster A.-K."/>
            <person name="Ovreas L."/>
            <person name="Rohde M."/>
            <person name="Galperin M.Y."/>
            <person name="Jogler C."/>
        </authorList>
    </citation>
    <scope>NUCLEOTIDE SEQUENCE [LARGE SCALE GENOMIC DNA]</scope>
    <source>
        <strain evidence="5 6">Pla52n</strain>
    </source>
</reference>
<organism evidence="5 6">
    <name type="scientific">Stieleria varia</name>
    <dbReference type="NCBI Taxonomy" id="2528005"/>
    <lineage>
        <taxon>Bacteria</taxon>
        <taxon>Pseudomonadati</taxon>
        <taxon>Planctomycetota</taxon>
        <taxon>Planctomycetia</taxon>
        <taxon>Pirellulales</taxon>
        <taxon>Pirellulaceae</taxon>
        <taxon>Stieleria</taxon>
    </lineage>
</organism>
<dbReference type="SUPFAM" id="SSF48371">
    <property type="entry name" value="ARM repeat"/>
    <property type="match status" value="1"/>
</dbReference>
<dbReference type="InterPro" id="IPR016024">
    <property type="entry name" value="ARM-type_fold"/>
</dbReference>
<accession>A0A5C6AM27</accession>
<evidence type="ECO:0000256" key="1">
    <source>
        <dbReference type="ARBA" id="ARBA00002591"/>
    </source>
</evidence>
<proteinExistence type="predicted"/>
<dbReference type="Pfam" id="PF02119">
    <property type="entry name" value="FlgI"/>
    <property type="match status" value="1"/>
</dbReference>
<gene>
    <name evidence="5" type="ORF">Pla52n_44850</name>
</gene>
<dbReference type="InterPro" id="IPR021133">
    <property type="entry name" value="HEAT_type_2"/>
</dbReference>
<dbReference type="Proteomes" id="UP000320176">
    <property type="component" value="Unassembled WGS sequence"/>
</dbReference>
<comment type="function">
    <text evidence="1">Assembles around the rod to form the L-ring and probably protects the motor/basal body from shearing forces during rotation.</text>
</comment>
<comment type="subcellular location">
    <subcellularLocation>
        <location evidence="2">Bacterial flagellum basal body</location>
    </subcellularLocation>
</comment>
<keyword evidence="5" id="KW-0282">Flagellum</keyword>
<dbReference type="PROSITE" id="PS50077">
    <property type="entry name" value="HEAT_REPEAT"/>
    <property type="match status" value="1"/>
</dbReference>
<keyword evidence="5" id="KW-0966">Cell projection</keyword>
<dbReference type="PANTHER" id="PTHR30381:SF0">
    <property type="entry name" value="FLAGELLAR P-RING PROTEIN"/>
    <property type="match status" value="1"/>
</dbReference>
<dbReference type="PROSITE" id="PS51257">
    <property type="entry name" value="PROKAR_LIPOPROTEIN"/>
    <property type="match status" value="1"/>
</dbReference>
<keyword evidence="3" id="KW-0732">Signal</keyword>
<dbReference type="InterPro" id="IPR001782">
    <property type="entry name" value="Flag_FlgI"/>
</dbReference>
<keyword evidence="6" id="KW-1185">Reference proteome</keyword>
<evidence type="ECO:0000313" key="5">
    <source>
        <dbReference type="EMBL" id="TWU01113.1"/>
    </source>
</evidence>
<sequence length="576" mass="62775">MFGRKPSQISSRPLSPGFSPSRGRSFALCSAIAGCLILSAGCSSLMNKDSKRDAAKSTADLLTVPTPPDLIRQAASPRGLHAIPIEGVGLVNALEQTGGPVDPSTFRDQLIDEMRHKDVEDPNQILELDSTAVVRVVGAIPAGARRGDPIDLKIISPEGSRATDLRGGWLLDTRLRHQQVLDQRLRQSDLMAIAMGPVLTRKTHDIGSAEALALEGRVLGGGRIQVTRKLGLVLRPEYQHVMVSKAITAAINERFFFFDGTTRRGIAKAIEDDYIEIEVHPRYRENVYRMMAVINSIAISPRNDSQARLERLAGEMQDVGKAAGAALQLEAMGENAIPTLVDAAKSSNPELRFYAAEALAYLDRIEAVELLEQAIRSEPAFRQPAFVAMQTMKSPMVVPALKRLLNEPSLETRYAALVTLRKRADGRQMLSGKIHADSFRQIDVASTASPSVVVSLRENQEICLFGNVPPLDIATFVLGPGGLVIKPDETDPGRLRISRFQTGQEDRLAVVPNSIPTLIDGIVTVGGNYGDVVSVLRNAKDKGYLTAQLAFDPLPQAFRTYYRDDEAGEEAEEETE</sequence>
<evidence type="ECO:0000256" key="2">
    <source>
        <dbReference type="ARBA" id="ARBA00004117"/>
    </source>
</evidence>
<dbReference type="PANTHER" id="PTHR30381">
    <property type="entry name" value="FLAGELLAR P-RING PERIPLASMIC PROTEIN FLGI"/>
    <property type="match status" value="1"/>
</dbReference>
<name>A0A5C6AM27_9BACT</name>
<dbReference type="GO" id="GO:0005198">
    <property type="term" value="F:structural molecule activity"/>
    <property type="evidence" value="ECO:0007669"/>
    <property type="project" value="InterPro"/>
</dbReference>
<dbReference type="Gene3D" id="1.25.10.10">
    <property type="entry name" value="Leucine-rich Repeat Variant"/>
    <property type="match status" value="1"/>
</dbReference>
<evidence type="ECO:0000256" key="4">
    <source>
        <dbReference type="ARBA" id="ARBA00023143"/>
    </source>
</evidence>
<dbReference type="EMBL" id="SJPN01000005">
    <property type="protein sequence ID" value="TWU01113.1"/>
    <property type="molecule type" value="Genomic_DNA"/>
</dbReference>
<dbReference type="AlphaFoldDB" id="A0A5C6AM27"/>
<protein>
    <submittedName>
        <fullName evidence="5">Flagellar basal body P-ring protein</fullName>
    </submittedName>
</protein>